<dbReference type="EMBL" id="CAXAMN010021350">
    <property type="protein sequence ID" value="CAK9058201.1"/>
    <property type="molecule type" value="Genomic_DNA"/>
</dbReference>
<protein>
    <submittedName>
        <fullName evidence="2">Uncharacterized protein</fullName>
    </submittedName>
</protein>
<name>A0ABP0N380_9DINO</name>
<feature type="compositionally biased region" description="Basic and acidic residues" evidence="1">
    <location>
        <begin position="47"/>
        <end position="59"/>
    </location>
</feature>
<feature type="region of interest" description="Disordered" evidence="1">
    <location>
        <begin position="40"/>
        <end position="59"/>
    </location>
</feature>
<sequence length="126" mass="13976">MLTRKMSMGNSMRYCVRFAKSQRARAGGVLGSSTLEVVTGPQSLQPFRDRPTNDDRDEEQLKDASLNNLRHALGLSQADRDMHLALLRSASQYMQKVKRTPGLGGLESWRCVGMGTFFALASDPLD</sequence>
<reference evidence="2 3" key="1">
    <citation type="submission" date="2024-02" db="EMBL/GenBank/DDBJ databases">
        <authorList>
            <person name="Chen Y."/>
            <person name="Shah S."/>
            <person name="Dougan E. K."/>
            <person name="Thang M."/>
            <person name="Chan C."/>
        </authorList>
    </citation>
    <scope>NUCLEOTIDE SEQUENCE [LARGE SCALE GENOMIC DNA]</scope>
</reference>
<keyword evidence="3" id="KW-1185">Reference proteome</keyword>
<proteinExistence type="predicted"/>
<gene>
    <name evidence="2" type="ORF">CCMP2556_LOCUS28681</name>
</gene>
<evidence type="ECO:0000256" key="1">
    <source>
        <dbReference type="SAM" id="MobiDB-lite"/>
    </source>
</evidence>
<evidence type="ECO:0000313" key="3">
    <source>
        <dbReference type="Proteomes" id="UP001642484"/>
    </source>
</evidence>
<organism evidence="2 3">
    <name type="scientific">Durusdinium trenchii</name>
    <dbReference type="NCBI Taxonomy" id="1381693"/>
    <lineage>
        <taxon>Eukaryota</taxon>
        <taxon>Sar</taxon>
        <taxon>Alveolata</taxon>
        <taxon>Dinophyceae</taxon>
        <taxon>Suessiales</taxon>
        <taxon>Symbiodiniaceae</taxon>
        <taxon>Durusdinium</taxon>
    </lineage>
</organism>
<dbReference type="Proteomes" id="UP001642484">
    <property type="component" value="Unassembled WGS sequence"/>
</dbReference>
<evidence type="ECO:0000313" key="2">
    <source>
        <dbReference type="EMBL" id="CAK9058201.1"/>
    </source>
</evidence>
<comment type="caution">
    <text evidence="2">The sequence shown here is derived from an EMBL/GenBank/DDBJ whole genome shotgun (WGS) entry which is preliminary data.</text>
</comment>
<accession>A0ABP0N380</accession>